<dbReference type="GO" id="GO:0050808">
    <property type="term" value="P:synapse organization"/>
    <property type="evidence" value="ECO:0007669"/>
    <property type="project" value="TreeGrafter"/>
</dbReference>
<keyword evidence="1" id="KW-0732">Signal</keyword>
<dbReference type="GO" id="GO:0005886">
    <property type="term" value="C:plasma membrane"/>
    <property type="evidence" value="ECO:0007669"/>
    <property type="project" value="TreeGrafter"/>
</dbReference>
<dbReference type="AlphaFoldDB" id="A0AAV4I9N2"/>
<dbReference type="InterPro" id="IPR013783">
    <property type="entry name" value="Ig-like_fold"/>
</dbReference>
<dbReference type="PANTHER" id="PTHR45080">
    <property type="entry name" value="CONTACTIN 5"/>
    <property type="match status" value="1"/>
</dbReference>
<dbReference type="GO" id="GO:0007156">
    <property type="term" value="P:homophilic cell adhesion via plasma membrane adhesion molecules"/>
    <property type="evidence" value="ECO:0007669"/>
    <property type="project" value="TreeGrafter"/>
</dbReference>
<proteinExistence type="predicted"/>
<dbReference type="GO" id="GO:0043025">
    <property type="term" value="C:neuronal cell body"/>
    <property type="evidence" value="ECO:0007669"/>
    <property type="project" value="TreeGrafter"/>
</dbReference>
<dbReference type="InterPro" id="IPR007110">
    <property type="entry name" value="Ig-like_dom"/>
</dbReference>
<keyword evidence="6" id="KW-1185">Reference proteome</keyword>
<comment type="caution">
    <text evidence="5">The sequence shown here is derived from an EMBL/GenBank/DDBJ whole genome shotgun (WGS) entry which is preliminary data.</text>
</comment>
<keyword evidence="2" id="KW-1015">Disulfide bond</keyword>
<evidence type="ECO:0000259" key="4">
    <source>
        <dbReference type="PROSITE" id="PS50835"/>
    </source>
</evidence>
<dbReference type="Gene3D" id="2.60.40.10">
    <property type="entry name" value="Immunoglobulins"/>
    <property type="match status" value="4"/>
</dbReference>
<dbReference type="SMART" id="SM00408">
    <property type="entry name" value="IGc2"/>
    <property type="match status" value="1"/>
</dbReference>
<feature type="domain" description="Ig-like" evidence="4">
    <location>
        <begin position="437"/>
        <end position="529"/>
    </location>
</feature>
<dbReference type="PANTHER" id="PTHR45080:SF8">
    <property type="entry name" value="IG-LIKE DOMAIN-CONTAINING PROTEIN"/>
    <property type="match status" value="1"/>
</dbReference>
<dbReference type="Proteomes" id="UP000762676">
    <property type="component" value="Unassembled WGS sequence"/>
</dbReference>
<dbReference type="GO" id="GO:0008046">
    <property type="term" value="F:axon guidance receptor activity"/>
    <property type="evidence" value="ECO:0007669"/>
    <property type="project" value="TreeGrafter"/>
</dbReference>
<accession>A0AAV4I9N2</accession>
<dbReference type="PROSITE" id="PS50835">
    <property type="entry name" value="IG_LIKE"/>
    <property type="match status" value="3"/>
</dbReference>
<dbReference type="InterPro" id="IPR003599">
    <property type="entry name" value="Ig_sub"/>
</dbReference>
<name>A0AAV4I9N2_9GAST</name>
<evidence type="ECO:0000313" key="5">
    <source>
        <dbReference type="EMBL" id="GFS06605.1"/>
    </source>
</evidence>
<sequence>MSAWIPHRLEGPVCYNCSRLENPYACKTIRQCPRGYKCFSTYYWEPKDGGLYWDQGCKSDSFCSALPSSHRIQASPDVDMFDATVQQIQNYVSRGKRLVDVDDDPLRLCMSCCKDYSDYCNMLPCDHQAAGSGPAPTGLTCISCTNTPDPANCTNIVTCAPTEKCAVWTEANGMISMGCKDDTLCQSEGNYITFGKRDIVERDNINEISASLDSAKMAAAAVGASISVRSAECKACCDKDFCNSMYCSMFNDLPAGILTIPTTTGATITPATTTTPTTTPTTTTPTTTTTSTTTTTTPTTTTSSTTTTPPTTTTTPLTTQPPTTSPTTIVTTTTNPPSASLQPKQLSVLSGSNATFNCRVIGSPPLTAIFIIKDAQTNNDSLPHCDTSIANGQEDVICEIATSQRPHGNYEVLCIATNNQGNVFDSAILEVRELTVPLSVDVRPSDTDVMPGTPTSIFCRVTGSPKVSYIWIDSSTGQDITNSSNFKIYTTYNNTAVLEITPNASYLQSVFVCQAFNALDSIYLPFNVRSFINLTLTKGPQDLTLTDGNGLPGLASCDFESWPPANVTWFFKTESNSTIAVNESQISTIHQASSVSSEVNISSDLVKQMAITSISCEADNGYSTVSRTAHLELLIAAKILTPARSFVLQSGSSFSLTCEAEGYPLPQMAWTFTDEFGINKILIGANVEKNGAKQSLKIDQIFDSGTFTCYAKNPLKTVTAAFDVTVI</sequence>
<evidence type="ECO:0000256" key="3">
    <source>
        <dbReference type="SAM" id="MobiDB-lite"/>
    </source>
</evidence>
<dbReference type="EMBL" id="BMAT01013151">
    <property type="protein sequence ID" value="GFS06605.1"/>
    <property type="molecule type" value="Genomic_DNA"/>
</dbReference>
<dbReference type="InterPro" id="IPR003598">
    <property type="entry name" value="Ig_sub2"/>
</dbReference>
<feature type="compositionally biased region" description="Low complexity" evidence="3">
    <location>
        <begin position="268"/>
        <end position="339"/>
    </location>
</feature>
<organism evidence="5 6">
    <name type="scientific">Elysia marginata</name>
    <dbReference type="NCBI Taxonomy" id="1093978"/>
    <lineage>
        <taxon>Eukaryota</taxon>
        <taxon>Metazoa</taxon>
        <taxon>Spiralia</taxon>
        <taxon>Lophotrochozoa</taxon>
        <taxon>Mollusca</taxon>
        <taxon>Gastropoda</taxon>
        <taxon>Heterobranchia</taxon>
        <taxon>Euthyneura</taxon>
        <taxon>Panpulmonata</taxon>
        <taxon>Sacoglossa</taxon>
        <taxon>Placobranchoidea</taxon>
        <taxon>Plakobranchidae</taxon>
        <taxon>Elysia</taxon>
    </lineage>
</organism>
<protein>
    <submittedName>
        <fullName evidence="5">Peroxidasin-like protein</fullName>
    </submittedName>
</protein>
<evidence type="ECO:0000256" key="2">
    <source>
        <dbReference type="ARBA" id="ARBA00023157"/>
    </source>
</evidence>
<dbReference type="InterPro" id="IPR036179">
    <property type="entry name" value="Ig-like_dom_sf"/>
</dbReference>
<dbReference type="Pfam" id="PF07679">
    <property type="entry name" value="I-set"/>
    <property type="match status" value="1"/>
</dbReference>
<feature type="domain" description="Ig-like" evidence="4">
    <location>
        <begin position="532"/>
        <end position="632"/>
    </location>
</feature>
<gene>
    <name evidence="5" type="ORF">ElyMa_006548700</name>
</gene>
<dbReference type="InterPro" id="IPR013098">
    <property type="entry name" value="Ig_I-set"/>
</dbReference>
<dbReference type="InterPro" id="IPR050958">
    <property type="entry name" value="Cell_Adh-Cytoskel_Orgn"/>
</dbReference>
<feature type="region of interest" description="Disordered" evidence="3">
    <location>
        <begin position="268"/>
        <end position="342"/>
    </location>
</feature>
<evidence type="ECO:0000256" key="1">
    <source>
        <dbReference type="ARBA" id="ARBA00022729"/>
    </source>
</evidence>
<evidence type="ECO:0000313" key="6">
    <source>
        <dbReference type="Proteomes" id="UP000762676"/>
    </source>
</evidence>
<dbReference type="SMART" id="SM00409">
    <property type="entry name" value="IG"/>
    <property type="match status" value="3"/>
</dbReference>
<dbReference type="SUPFAM" id="SSF48726">
    <property type="entry name" value="Immunoglobulin"/>
    <property type="match status" value="3"/>
</dbReference>
<reference evidence="5 6" key="1">
    <citation type="journal article" date="2021" name="Elife">
        <title>Chloroplast acquisition without the gene transfer in kleptoplastic sea slugs, Plakobranchus ocellatus.</title>
        <authorList>
            <person name="Maeda T."/>
            <person name="Takahashi S."/>
            <person name="Yoshida T."/>
            <person name="Shimamura S."/>
            <person name="Takaki Y."/>
            <person name="Nagai Y."/>
            <person name="Toyoda A."/>
            <person name="Suzuki Y."/>
            <person name="Arimoto A."/>
            <person name="Ishii H."/>
            <person name="Satoh N."/>
            <person name="Nishiyama T."/>
            <person name="Hasebe M."/>
            <person name="Maruyama T."/>
            <person name="Minagawa J."/>
            <person name="Obokata J."/>
            <person name="Shigenobu S."/>
        </authorList>
    </citation>
    <scope>NUCLEOTIDE SEQUENCE [LARGE SCALE GENOMIC DNA]</scope>
</reference>
<feature type="domain" description="Ig-like" evidence="4">
    <location>
        <begin position="637"/>
        <end position="725"/>
    </location>
</feature>
<dbReference type="GO" id="GO:0030424">
    <property type="term" value="C:axon"/>
    <property type="evidence" value="ECO:0007669"/>
    <property type="project" value="TreeGrafter"/>
</dbReference>